<gene>
    <name evidence="1" type="ORF">P171DRAFT_430269</name>
</gene>
<organism evidence="1 2">
    <name type="scientific">Karstenula rhodostoma CBS 690.94</name>
    <dbReference type="NCBI Taxonomy" id="1392251"/>
    <lineage>
        <taxon>Eukaryota</taxon>
        <taxon>Fungi</taxon>
        <taxon>Dikarya</taxon>
        <taxon>Ascomycota</taxon>
        <taxon>Pezizomycotina</taxon>
        <taxon>Dothideomycetes</taxon>
        <taxon>Pleosporomycetidae</taxon>
        <taxon>Pleosporales</taxon>
        <taxon>Massarineae</taxon>
        <taxon>Didymosphaeriaceae</taxon>
        <taxon>Karstenula</taxon>
    </lineage>
</organism>
<evidence type="ECO:0000313" key="2">
    <source>
        <dbReference type="Proteomes" id="UP000799764"/>
    </source>
</evidence>
<comment type="caution">
    <text evidence="1">The sequence shown here is derived from an EMBL/GenBank/DDBJ whole genome shotgun (WGS) entry which is preliminary data.</text>
</comment>
<name>A0A9P4PJ51_9PLEO</name>
<accession>A0A9P4PJ51</accession>
<dbReference type="EMBL" id="MU001498">
    <property type="protein sequence ID" value="KAF2446034.1"/>
    <property type="molecule type" value="Genomic_DNA"/>
</dbReference>
<reference evidence="1" key="1">
    <citation type="journal article" date="2020" name="Stud. Mycol.">
        <title>101 Dothideomycetes genomes: a test case for predicting lifestyles and emergence of pathogens.</title>
        <authorList>
            <person name="Haridas S."/>
            <person name="Albert R."/>
            <person name="Binder M."/>
            <person name="Bloem J."/>
            <person name="Labutti K."/>
            <person name="Salamov A."/>
            <person name="Andreopoulos B."/>
            <person name="Baker S."/>
            <person name="Barry K."/>
            <person name="Bills G."/>
            <person name="Bluhm B."/>
            <person name="Cannon C."/>
            <person name="Castanera R."/>
            <person name="Culley D."/>
            <person name="Daum C."/>
            <person name="Ezra D."/>
            <person name="Gonzalez J."/>
            <person name="Henrissat B."/>
            <person name="Kuo A."/>
            <person name="Liang C."/>
            <person name="Lipzen A."/>
            <person name="Lutzoni F."/>
            <person name="Magnuson J."/>
            <person name="Mondo S."/>
            <person name="Nolan M."/>
            <person name="Ohm R."/>
            <person name="Pangilinan J."/>
            <person name="Park H.-J."/>
            <person name="Ramirez L."/>
            <person name="Alfaro M."/>
            <person name="Sun H."/>
            <person name="Tritt A."/>
            <person name="Yoshinaga Y."/>
            <person name="Zwiers L.-H."/>
            <person name="Turgeon B."/>
            <person name="Goodwin S."/>
            <person name="Spatafora J."/>
            <person name="Crous P."/>
            <person name="Grigoriev I."/>
        </authorList>
    </citation>
    <scope>NUCLEOTIDE SEQUENCE</scope>
    <source>
        <strain evidence="1">CBS 690.94</strain>
    </source>
</reference>
<protein>
    <submittedName>
        <fullName evidence="1">Uncharacterized protein</fullName>
    </submittedName>
</protein>
<proteinExistence type="predicted"/>
<dbReference type="Proteomes" id="UP000799764">
    <property type="component" value="Unassembled WGS sequence"/>
</dbReference>
<dbReference type="AlphaFoldDB" id="A0A9P4PJ51"/>
<sequence length="128" mass="14556">MRPQCASLLGGFSVAIIYRYLDIGLIYRWNFGDRGPASPLSTPDTPARSRATTHTLSDGTVFEQLKYGWYTLWSFCHVNTPYEVKNVPRFSRYDPTYVPSGHRFVLKQISTAAACYVFLDLLGQERPP</sequence>
<dbReference type="OrthoDB" id="1077582at2759"/>
<evidence type="ECO:0000313" key="1">
    <source>
        <dbReference type="EMBL" id="KAF2446034.1"/>
    </source>
</evidence>
<keyword evidence="2" id="KW-1185">Reference proteome</keyword>